<evidence type="ECO:0008006" key="4">
    <source>
        <dbReference type="Google" id="ProtNLM"/>
    </source>
</evidence>
<keyword evidence="1" id="KW-1133">Transmembrane helix</keyword>
<dbReference type="AlphaFoldDB" id="A0A8S3YN85"/>
<dbReference type="Gene3D" id="1.20.1070.10">
    <property type="entry name" value="Rhodopsin 7-helix transmembrane proteins"/>
    <property type="match status" value="1"/>
</dbReference>
<sequence>MPSNLTAGVCSLQATSLEPLLSDSLTAVLCYVTYCVLSQLICLFGVVSNIISIVCFIKQGFKDPANASFFGLAVADLGCLITSIFNNILLTPALNLLDLPFDVAEFVYLTGGLTHANFTRITGWITALITMERCLCIMIPLK</sequence>
<dbReference type="EMBL" id="CAJHNH020000334">
    <property type="protein sequence ID" value="CAG5117002.1"/>
    <property type="molecule type" value="Genomic_DNA"/>
</dbReference>
<comment type="caution">
    <text evidence="2">The sequence shown here is derived from an EMBL/GenBank/DDBJ whole genome shotgun (WGS) entry which is preliminary data.</text>
</comment>
<gene>
    <name evidence="2" type="ORF">CUNI_LOCUS2560</name>
</gene>
<keyword evidence="1" id="KW-0812">Transmembrane</keyword>
<accession>A0A8S3YN85</accession>
<name>A0A8S3YN85_9EUPU</name>
<evidence type="ECO:0000313" key="3">
    <source>
        <dbReference type="Proteomes" id="UP000678393"/>
    </source>
</evidence>
<evidence type="ECO:0000256" key="1">
    <source>
        <dbReference type="SAM" id="Phobius"/>
    </source>
</evidence>
<feature type="transmembrane region" description="Helical" evidence="1">
    <location>
        <begin position="69"/>
        <end position="90"/>
    </location>
</feature>
<keyword evidence="3" id="KW-1185">Reference proteome</keyword>
<keyword evidence="1" id="KW-0472">Membrane</keyword>
<dbReference type="Proteomes" id="UP000678393">
    <property type="component" value="Unassembled WGS sequence"/>
</dbReference>
<feature type="non-terminal residue" evidence="2">
    <location>
        <position position="142"/>
    </location>
</feature>
<protein>
    <recommendedName>
        <fullName evidence="4">G-protein coupled receptors family 1 profile domain-containing protein</fullName>
    </recommendedName>
</protein>
<proteinExistence type="predicted"/>
<organism evidence="2 3">
    <name type="scientific">Candidula unifasciata</name>
    <dbReference type="NCBI Taxonomy" id="100452"/>
    <lineage>
        <taxon>Eukaryota</taxon>
        <taxon>Metazoa</taxon>
        <taxon>Spiralia</taxon>
        <taxon>Lophotrochozoa</taxon>
        <taxon>Mollusca</taxon>
        <taxon>Gastropoda</taxon>
        <taxon>Heterobranchia</taxon>
        <taxon>Euthyneura</taxon>
        <taxon>Panpulmonata</taxon>
        <taxon>Eupulmonata</taxon>
        <taxon>Stylommatophora</taxon>
        <taxon>Helicina</taxon>
        <taxon>Helicoidea</taxon>
        <taxon>Geomitridae</taxon>
        <taxon>Candidula</taxon>
    </lineage>
</organism>
<reference evidence="2" key="1">
    <citation type="submission" date="2021-04" db="EMBL/GenBank/DDBJ databases">
        <authorList>
            <consortium name="Molecular Ecology Group"/>
        </authorList>
    </citation>
    <scope>NUCLEOTIDE SEQUENCE</scope>
</reference>
<dbReference type="OrthoDB" id="6158692at2759"/>
<dbReference type="SUPFAM" id="SSF81321">
    <property type="entry name" value="Family A G protein-coupled receptor-like"/>
    <property type="match status" value="1"/>
</dbReference>
<feature type="transmembrane region" description="Helical" evidence="1">
    <location>
        <begin position="31"/>
        <end position="57"/>
    </location>
</feature>
<evidence type="ECO:0000313" key="2">
    <source>
        <dbReference type="EMBL" id="CAG5117002.1"/>
    </source>
</evidence>